<dbReference type="InterPro" id="IPR050306">
    <property type="entry name" value="PfkB_Carbo_kinase"/>
</dbReference>
<dbReference type="InterPro" id="IPR011611">
    <property type="entry name" value="PfkB_dom"/>
</dbReference>
<dbReference type="SUPFAM" id="SSF53613">
    <property type="entry name" value="Ribokinase-like"/>
    <property type="match status" value="1"/>
</dbReference>
<dbReference type="InterPro" id="IPR029056">
    <property type="entry name" value="Ribokinase-like"/>
</dbReference>
<dbReference type="Proteomes" id="UP000198922">
    <property type="component" value="Unassembled WGS sequence"/>
</dbReference>
<comment type="similarity">
    <text evidence="1">Belongs to the carbohydrate kinase PfkB family.</text>
</comment>
<evidence type="ECO:0000256" key="3">
    <source>
        <dbReference type="ARBA" id="ARBA00022777"/>
    </source>
</evidence>
<accession>A0A1G7LAE2</accession>
<evidence type="ECO:0000313" key="5">
    <source>
        <dbReference type="EMBL" id="SDF46423.1"/>
    </source>
</evidence>
<dbReference type="GO" id="GO:0042840">
    <property type="term" value="P:D-glucuronate catabolic process"/>
    <property type="evidence" value="ECO:0007669"/>
    <property type="project" value="TreeGrafter"/>
</dbReference>
<gene>
    <name evidence="5" type="ORF">SAMN04488567_0429</name>
</gene>
<reference evidence="6" key="1">
    <citation type="submission" date="2016-10" db="EMBL/GenBank/DDBJ databases">
        <authorList>
            <person name="Varghese N."/>
            <person name="Submissions S."/>
        </authorList>
    </citation>
    <scope>NUCLEOTIDE SEQUENCE [LARGE SCALE GENOMIC DNA]</scope>
    <source>
        <strain evidence="6">DSM 21424</strain>
    </source>
</reference>
<dbReference type="Pfam" id="PF00294">
    <property type="entry name" value="PfkB"/>
    <property type="match status" value="1"/>
</dbReference>
<keyword evidence="6" id="KW-1185">Reference proteome</keyword>
<dbReference type="AlphaFoldDB" id="A0A1G7LAE2"/>
<organism evidence="5 6">
    <name type="scientific">Limimaricola pyoseonensis</name>
    <dbReference type="NCBI Taxonomy" id="521013"/>
    <lineage>
        <taxon>Bacteria</taxon>
        <taxon>Pseudomonadati</taxon>
        <taxon>Pseudomonadota</taxon>
        <taxon>Alphaproteobacteria</taxon>
        <taxon>Rhodobacterales</taxon>
        <taxon>Paracoccaceae</taxon>
        <taxon>Limimaricola</taxon>
    </lineage>
</organism>
<evidence type="ECO:0000256" key="1">
    <source>
        <dbReference type="ARBA" id="ARBA00010688"/>
    </source>
</evidence>
<dbReference type="CDD" id="cd01166">
    <property type="entry name" value="KdgK"/>
    <property type="match status" value="1"/>
</dbReference>
<dbReference type="GO" id="GO:0019698">
    <property type="term" value="P:D-galacturonate catabolic process"/>
    <property type="evidence" value="ECO:0007669"/>
    <property type="project" value="TreeGrafter"/>
</dbReference>
<dbReference type="InterPro" id="IPR002173">
    <property type="entry name" value="Carboh/pur_kinase_PfkB_CS"/>
</dbReference>
<evidence type="ECO:0000259" key="4">
    <source>
        <dbReference type="Pfam" id="PF00294"/>
    </source>
</evidence>
<dbReference type="STRING" id="521013.SAMN04488567_0429"/>
<dbReference type="PROSITE" id="PS00584">
    <property type="entry name" value="PFKB_KINASES_2"/>
    <property type="match status" value="1"/>
</dbReference>
<dbReference type="Gene3D" id="3.40.1190.20">
    <property type="match status" value="1"/>
</dbReference>
<evidence type="ECO:0000313" key="6">
    <source>
        <dbReference type="Proteomes" id="UP000198922"/>
    </source>
</evidence>
<dbReference type="GO" id="GO:0005829">
    <property type="term" value="C:cytosol"/>
    <property type="evidence" value="ECO:0007669"/>
    <property type="project" value="TreeGrafter"/>
</dbReference>
<protein>
    <submittedName>
        <fullName evidence="5">2-keto-3-deoxygluconate kinase</fullName>
    </submittedName>
</protein>
<dbReference type="RefSeq" id="WP_090115328.1">
    <property type="nucleotide sequence ID" value="NZ_FNAT01000016.1"/>
</dbReference>
<dbReference type="GO" id="GO:0006974">
    <property type="term" value="P:DNA damage response"/>
    <property type="evidence" value="ECO:0007669"/>
    <property type="project" value="TreeGrafter"/>
</dbReference>
<evidence type="ECO:0000256" key="2">
    <source>
        <dbReference type="ARBA" id="ARBA00022679"/>
    </source>
</evidence>
<proteinExistence type="inferred from homology"/>
<dbReference type="EMBL" id="FNAT01000016">
    <property type="protein sequence ID" value="SDF46423.1"/>
    <property type="molecule type" value="Genomic_DNA"/>
</dbReference>
<keyword evidence="2" id="KW-0808">Transferase</keyword>
<dbReference type="PANTHER" id="PTHR43085:SF15">
    <property type="entry name" value="2-DEHYDRO-3-DEOXYGLUCONOKINASE"/>
    <property type="match status" value="1"/>
</dbReference>
<feature type="domain" description="Carbohydrate kinase PfkB" evidence="4">
    <location>
        <begin position="11"/>
        <end position="303"/>
    </location>
</feature>
<dbReference type="OrthoDB" id="9776822at2"/>
<keyword evidence="3 5" id="KW-0418">Kinase</keyword>
<dbReference type="PANTHER" id="PTHR43085">
    <property type="entry name" value="HEXOKINASE FAMILY MEMBER"/>
    <property type="match status" value="1"/>
</dbReference>
<dbReference type="GO" id="GO:0008673">
    <property type="term" value="F:2-dehydro-3-deoxygluconokinase activity"/>
    <property type="evidence" value="ECO:0007669"/>
    <property type="project" value="TreeGrafter"/>
</dbReference>
<sequence length="312" mass="33588">MTTTRSEPGSRILSIGECMAELAPTEIPGEYRLGFAGDTFNTAWYLARLRPDATVSYCTAVGTDTLSSQMRAAFGEAGIDDSHVYALPDRTVGLYLISLDRGERSFSYWRGQSAARHLADDPEALVRAMDAADLVYFSGITLAILSPAARQTLLEALRRARAAGKCVAFDPNLRPRLWSEMDEMTDAIMEGARVSDIALPSFEDEARWFSDLDPDATIERYRAAGVGTVIVKNGSEPVHYHRGSESGTIAVPPLTHVVDTTAAGDSFNAAILDGLDGTLPLRETIMRACRLAGQVVQGKGALVSVDPVALTS</sequence>
<name>A0A1G7LAE2_9RHOB</name>